<dbReference type="InterPro" id="IPR006597">
    <property type="entry name" value="Sel1-like"/>
</dbReference>
<dbReference type="PANTHER" id="PTHR46430:SF2">
    <property type="entry name" value="CHITIN SYNTHASE REGULATORY FACTOR 4"/>
    <property type="match status" value="1"/>
</dbReference>
<dbReference type="Pfam" id="PF08238">
    <property type="entry name" value="Sel1"/>
    <property type="match status" value="3"/>
</dbReference>
<proteinExistence type="predicted"/>
<sequence length="331" mass="37570">MRFFWFRKESTDIAAAGTTAFLPLRSPKSISPPDSTSYISDDGTYVGDDEHYMQYRESTIRSLEPLAKLSMSSTASAYTVGVNDEATLDKPLRTLLLNPRLVLKYRDAARRTSNQDVQFQFAQALLDAAKSVEDIHPLRPFQSTDSDGYYQLMNEGVYWMTQLAKKKHTEACFIVGTWYQKSQYWFEKDLRKARKLFIVSAKQGYPPAMYSLGQIEQNSGDIESAKLWYLKAYQHKEPNALYLIGMCYLKGNMGFDVNLKAAYLALCRAAEHPANPISDANFQLSQALLQLPLLEGATKEEIEAKSYLYLREASRLGHMLAVVKLAKMGRE</sequence>
<dbReference type="InterPro" id="IPR011990">
    <property type="entry name" value="TPR-like_helical_dom_sf"/>
</dbReference>
<dbReference type="SUPFAM" id="SSF81901">
    <property type="entry name" value="HCP-like"/>
    <property type="match status" value="1"/>
</dbReference>
<name>A0A9W8A2T4_9FUNG</name>
<evidence type="ECO:0000256" key="1">
    <source>
        <dbReference type="ARBA" id="ARBA00022737"/>
    </source>
</evidence>
<evidence type="ECO:0000313" key="2">
    <source>
        <dbReference type="EMBL" id="KAJ1918392.1"/>
    </source>
</evidence>
<dbReference type="EMBL" id="JANBPU010000046">
    <property type="protein sequence ID" value="KAJ1918392.1"/>
    <property type="molecule type" value="Genomic_DNA"/>
</dbReference>
<dbReference type="InterPro" id="IPR051726">
    <property type="entry name" value="Chitin_Synth_Reg"/>
</dbReference>
<dbReference type="SMART" id="SM00671">
    <property type="entry name" value="SEL1"/>
    <property type="match status" value="3"/>
</dbReference>
<gene>
    <name evidence="2" type="ORF">H4219_002618</name>
</gene>
<dbReference type="AlphaFoldDB" id="A0A9W8A2T4"/>
<dbReference type="PANTHER" id="PTHR46430">
    <property type="entry name" value="PROTEIN SKT5-RELATED"/>
    <property type="match status" value="1"/>
</dbReference>
<protein>
    <submittedName>
        <fullName evidence="2">Uncharacterized protein</fullName>
    </submittedName>
</protein>
<keyword evidence="3" id="KW-1185">Reference proteome</keyword>
<organism evidence="2 3">
    <name type="scientific">Mycoemilia scoparia</name>
    <dbReference type="NCBI Taxonomy" id="417184"/>
    <lineage>
        <taxon>Eukaryota</taxon>
        <taxon>Fungi</taxon>
        <taxon>Fungi incertae sedis</taxon>
        <taxon>Zoopagomycota</taxon>
        <taxon>Kickxellomycotina</taxon>
        <taxon>Kickxellomycetes</taxon>
        <taxon>Kickxellales</taxon>
        <taxon>Kickxellaceae</taxon>
        <taxon>Mycoemilia</taxon>
    </lineage>
</organism>
<evidence type="ECO:0000313" key="3">
    <source>
        <dbReference type="Proteomes" id="UP001150538"/>
    </source>
</evidence>
<dbReference type="Gene3D" id="1.25.40.10">
    <property type="entry name" value="Tetratricopeptide repeat domain"/>
    <property type="match status" value="1"/>
</dbReference>
<keyword evidence="1" id="KW-0677">Repeat</keyword>
<reference evidence="2" key="1">
    <citation type="submission" date="2022-07" db="EMBL/GenBank/DDBJ databases">
        <title>Phylogenomic reconstructions and comparative analyses of Kickxellomycotina fungi.</title>
        <authorList>
            <person name="Reynolds N.K."/>
            <person name="Stajich J.E."/>
            <person name="Barry K."/>
            <person name="Grigoriev I.V."/>
            <person name="Crous P."/>
            <person name="Smith M.E."/>
        </authorList>
    </citation>
    <scope>NUCLEOTIDE SEQUENCE</scope>
    <source>
        <strain evidence="2">NBRC 100468</strain>
    </source>
</reference>
<dbReference type="OrthoDB" id="272077at2759"/>
<comment type="caution">
    <text evidence="2">The sequence shown here is derived from an EMBL/GenBank/DDBJ whole genome shotgun (WGS) entry which is preliminary data.</text>
</comment>
<accession>A0A9W8A2T4</accession>
<dbReference type="Proteomes" id="UP001150538">
    <property type="component" value="Unassembled WGS sequence"/>
</dbReference>